<gene>
    <name evidence="1" type="ORF">DLD99_19400</name>
</gene>
<dbReference type="AlphaFoldDB" id="A0A345RTD6"/>
<dbReference type="EMBL" id="CP029608">
    <property type="protein sequence ID" value="AXI62552.1"/>
    <property type="molecule type" value="Genomic_DNA"/>
</dbReference>
<sequence length="64" mass="7326">MSFSKNRARILPESRAEQAGNFAADVLCTTFVANLCRKARKAFAVCWQKAKLQTIQCRPRWHLS</sequence>
<evidence type="ECO:0000313" key="2">
    <source>
        <dbReference type="Proteomes" id="UP000253720"/>
    </source>
</evidence>
<name>A0A345RTD6_9PSED</name>
<organism evidence="1 2">
    <name type="scientific">Pseudomonas kribbensis</name>
    <dbReference type="NCBI Taxonomy" id="1628086"/>
    <lineage>
        <taxon>Bacteria</taxon>
        <taxon>Pseudomonadati</taxon>
        <taxon>Pseudomonadota</taxon>
        <taxon>Gammaproteobacteria</taxon>
        <taxon>Pseudomonadales</taxon>
        <taxon>Pseudomonadaceae</taxon>
        <taxon>Pseudomonas</taxon>
    </lineage>
</organism>
<evidence type="ECO:0000313" key="1">
    <source>
        <dbReference type="EMBL" id="AXI62552.1"/>
    </source>
</evidence>
<proteinExistence type="predicted"/>
<reference evidence="1 2" key="1">
    <citation type="submission" date="2018-05" db="EMBL/GenBank/DDBJ databases">
        <title>Complete genome sequence of Pseudomonas kribbensis 46-2(T).</title>
        <authorList>
            <person name="Jeong H."/>
            <person name="Lee S.-G."/>
            <person name="Rha E."/>
            <person name="Kim H."/>
        </authorList>
    </citation>
    <scope>NUCLEOTIDE SEQUENCE [LARGE SCALE GENOMIC DNA]</scope>
    <source>
        <strain evidence="1 2">46-2</strain>
    </source>
</reference>
<keyword evidence="2" id="KW-1185">Reference proteome</keyword>
<dbReference type="KEGG" id="pke:DLD99_19400"/>
<protein>
    <submittedName>
        <fullName evidence="1">Uncharacterized protein</fullName>
    </submittedName>
</protein>
<accession>A0A345RTD6</accession>
<dbReference type="Proteomes" id="UP000253720">
    <property type="component" value="Chromosome"/>
</dbReference>